<evidence type="ECO:0000313" key="4">
    <source>
        <dbReference type="Proteomes" id="UP000788419"/>
    </source>
</evidence>
<name>A0ABQ6ZBP1_9GAMM</name>
<feature type="signal peptide" evidence="2">
    <location>
        <begin position="1"/>
        <end position="26"/>
    </location>
</feature>
<proteinExistence type="predicted"/>
<reference evidence="3 4" key="1">
    <citation type="submission" date="2017-10" db="EMBL/GenBank/DDBJ databases">
        <title>Whole genome sequencing of members of genus Pseudoxanthomonas.</title>
        <authorList>
            <person name="Kumar S."/>
            <person name="Bansal K."/>
            <person name="Kaur A."/>
            <person name="Patil P."/>
            <person name="Sharma S."/>
            <person name="Patil P.B."/>
        </authorList>
    </citation>
    <scope>NUCLEOTIDE SEQUENCE [LARGE SCALE GENOMIC DNA]</scope>
    <source>
        <strain evidence="3 4">DSM 17801</strain>
    </source>
</reference>
<evidence type="ECO:0000256" key="1">
    <source>
        <dbReference type="SAM" id="Coils"/>
    </source>
</evidence>
<sequence length="233" mass="26243">MPVKTEHRTLRVLLAAGLVLPALALAQGKKDEAPKKLYCWNENGQRKCADSLPPEAMAAAREEISIRSGMRTGEVQRAMTGEERAAQAEEEAKRKTEALAAETRRRTDQAMLTSFQSEDELRRVFSERINLVDNSINTARYNVTSLREGLVTLLRSAGERELAEKPVPEKLATDIRVRHAQLLYHSALQSSFERQRAELDVEIEDILQRYRQLKASDAPGARVAMDLPPKPRQ</sequence>
<keyword evidence="1" id="KW-0175">Coiled coil</keyword>
<dbReference type="EMBL" id="PDWN01000001">
    <property type="protein sequence ID" value="KAF1697412.1"/>
    <property type="molecule type" value="Genomic_DNA"/>
</dbReference>
<dbReference type="RefSeq" id="WP_162408033.1">
    <property type="nucleotide sequence ID" value="NZ_PDWN01000001.1"/>
</dbReference>
<organism evidence="3 4">
    <name type="scientific">Pseudoxanthomonas daejeonensis</name>
    <dbReference type="NCBI Taxonomy" id="266062"/>
    <lineage>
        <taxon>Bacteria</taxon>
        <taxon>Pseudomonadati</taxon>
        <taxon>Pseudomonadota</taxon>
        <taxon>Gammaproteobacteria</taxon>
        <taxon>Lysobacterales</taxon>
        <taxon>Lysobacteraceae</taxon>
        <taxon>Pseudoxanthomonas</taxon>
    </lineage>
</organism>
<dbReference type="Proteomes" id="UP000788419">
    <property type="component" value="Unassembled WGS sequence"/>
</dbReference>
<feature type="coiled-coil region" evidence="1">
    <location>
        <begin position="78"/>
        <end position="106"/>
    </location>
</feature>
<evidence type="ECO:0008006" key="5">
    <source>
        <dbReference type="Google" id="ProtNLM"/>
    </source>
</evidence>
<gene>
    <name evidence="3" type="ORF">CSC65_00630</name>
</gene>
<accession>A0ABQ6ZBP1</accession>
<keyword evidence="2" id="KW-0732">Signal</keyword>
<comment type="caution">
    <text evidence="3">The sequence shown here is derived from an EMBL/GenBank/DDBJ whole genome shotgun (WGS) entry which is preliminary data.</text>
</comment>
<evidence type="ECO:0000313" key="3">
    <source>
        <dbReference type="EMBL" id="KAF1697412.1"/>
    </source>
</evidence>
<feature type="chain" id="PRO_5046459695" description="Secreted protein" evidence="2">
    <location>
        <begin position="27"/>
        <end position="233"/>
    </location>
</feature>
<evidence type="ECO:0000256" key="2">
    <source>
        <dbReference type="SAM" id="SignalP"/>
    </source>
</evidence>
<keyword evidence="4" id="KW-1185">Reference proteome</keyword>
<protein>
    <recommendedName>
        <fullName evidence="5">Secreted protein</fullName>
    </recommendedName>
</protein>